<dbReference type="PANTHER" id="PTHR36465:SF1">
    <property type="entry name" value="UBIQUINOL-CYTOCHROME-C REDUCTASE COMPLEX ASSEMBLY FACTOR 3"/>
    <property type="match status" value="1"/>
</dbReference>
<evidence type="ECO:0000256" key="6">
    <source>
        <dbReference type="ARBA" id="ARBA00022792"/>
    </source>
</evidence>
<keyword evidence="6" id="KW-0999">Mitochondrion inner membrane</keyword>
<comment type="subcellular location">
    <subcellularLocation>
        <location evidence="2">Mitochondrion inner membrane</location>
        <topology evidence="2">Single-pass membrane protein</topology>
    </subcellularLocation>
</comment>
<dbReference type="Pfam" id="PF15141">
    <property type="entry name" value="UQCC3"/>
    <property type="match status" value="1"/>
</dbReference>
<evidence type="ECO:0000256" key="9">
    <source>
        <dbReference type="ARBA" id="ARBA00023136"/>
    </source>
</evidence>
<sequence length="89" mass="9437">METVRKVLTVAAVLGAGAAVGSCLFALVTPGGRQKAAILQEMPEQDPRRRQEAARTQHLVMAVLQDAAATPENVAWRKNWIVSGGGRSA</sequence>
<comment type="similarity">
    <text evidence="3">Belongs to the UQCC3 family.</text>
</comment>
<evidence type="ECO:0000256" key="7">
    <source>
        <dbReference type="ARBA" id="ARBA00022989"/>
    </source>
</evidence>
<reference evidence="11" key="1">
    <citation type="submission" date="2025-08" db="UniProtKB">
        <authorList>
            <consortium name="Ensembl"/>
        </authorList>
    </citation>
    <scope>IDENTIFICATION</scope>
</reference>
<dbReference type="OMA" id="THENVAW"/>
<keyword evidence="12" id="KW-1185">Reference proteome</keyword>
<dbReference type="GO" id="GO:0005654">
    <property type="term" value="C:nucleoplasm"/>
    <property type="evidence" value="ECO:0007669"/>
    <property type="project" value="Ensembl"/>
</dbReference>
<dbReference type="GeneTree" id="ENSGT00390000001930"/>
<dbReference type="Ensembl" id="ENSJJAT00000029531.1">
    <property type="protein sequence ID" value="ENSJJAP00000022960.1"/>
    <property type="gene ID" value="ENSJJAG00000022865.1"/>
</dbReference>
<evidence type="ECO:0000313" key="12">
    <source>
        <dbReference type="Proteomes" id="UP000694385"/>
    </source>
</evidence>
<evidence type="ECO:0000256" key="10">
    <source>
        <dbReference type="ARBA" id="ARBA00023310"/>
    </source>
</evidence>
<evidence type="ECO:0000256" key="5">
    <source>
        <dbReference type="ARBA" id="ARBA00022692"/>
    </source>
</evidence>
<keyword evidence="10" id="KW-0066">ATP synthesis</keyword>
<gene>
    <name evidence="11" type="primary">LOC101614194</name>
</gene>
<dbReference type="GO" id="GO:0006122">
    <property type="term" value="P:mitochondrial electron transport, ubiquinol to cytochrome c"/>
    <property type="evidence" value="ECO:0007669"/>
    <property type="project" value="Ensembl"/>
</dbReference>
<dbReference type="Proteomes" id="UP000694385">
    <property type="component" value="Unassembled WGS sequence"/>
</dbReference>
<evidence type="ECO:0000256" key="3">
    <source>
        <dbReference type="ARBA" id="ARBA00006970"/>
    </source>
</evidence>
<comment type="function">
    <text evidence="1">Required for the assembly of the ubiquinol-cytochrome c reductase complex (mitochondrial respiratory chain complex III or cytochrome b-c1 complex), mediating cytochrome b recruitment and probably stabilization within the complex. Thereby, plays an important role in ATP production by mitochondria. Cardiolipin-binding protein, it may also control the cardiolipin composition of mitochondria membranes and their morphology.</text>
</comment>
<dbReference type="GeneID" id="101614194"/>
<evidence type="ECO:0000256" key="8">
    <source>
        <dbReference type="ARBA" id="ARBA00023128"/>
    </source>
</evidence>
<dbReference type="RefSeq" id="XP_004656611.1">
    <property type="nucleotide sequence ID" value="XM_004656554.2"/>
</dbReference>
<keyword evidence="5" id="KW-0812">Transmembrane</keyword>
<dbReference type="GO" id="GO:0070300">
    <property type="term" value="F:phosphatidic acid binding"/>
    <property type="evidence" value="ECO:0007669"/>
    <property type="project" value="Ensembl"/>
</dbReference>
<dbReference type="GO" id="GO:0042407">
    <property type="term" value="P:cristae formation"/>
    <property type="evidence" value="ECO:0007669"/>
    <property type="project" value="Ensembl"/>
</dbReference>
<organism evidence="11 12">
    <name type="scientific">Jaculus jaculus</name>
    <name type="common">Lesser Egyptian jerboa</name>
    <dbReference type="NCBI Taxonomy" id="51337"/>
    <lineage>
        <taxon>Eukaryota</taxon>
        <taxon>Metazoa</taxon>
        <taxon>Chordata</taxon>
        <taxon>Craniata</taxon>
        <taxon>Vertebrata</taxon>
        <taxon>Euteleostomi</taxon>
        <taxon>Mammalia</taxon>
        <taxon>Eutheria</taxon>
        <taxon>Euarchontoglires</taxon>
        <taxon>Glires</taxon>
        <taxon>Rodentia</taxon>
        <taxon>Myomorpha</taxon>
        <taxon>Dipodoidea</taxon>
        <taxon>Dipodidae</taxon>
        <taxon>Dipodinae</taxon>
        <taxon>Jaculus</taxon>
    </lineage>
</organism>
<dbReference type="PROSITE" id="PS51257">
    <property type="entry name" value="PROKAR_LIPOPROTEIN"/>
    <property type="match status" value="1"/>
</dbReference>
<dbReference type="GO" id="GO:0034551">
    <property type="term" value="P:mitochondrial respiratory chain complex III assembly"/>
    <property type="evidence" value="ECO:0007669"/>
    <property type="project" value="Ensembl"/>
</dbReference>
<reference evidence="11" key="2">
    <citation type="submission" date="2025-09" db="UniProtKB">
        <authorList>
            <consortium name="Ensembl"/>
        </authorList>
    </citation>
    <scope>IDENTIFICATION</scope>
</reference>
<dbReference type="GO" id="GO:0006754">
    <property type="term" value="P:ATP biosynthetic process"/>
    <property type="evidence" value="ECO:0007669"/>
    <property type="project" value="UniProtKB-KW"/>
</dbReference>
<keyword evidence="8" id="KW-0496">Mitochondrion</keyword>
<evidence type="ECO:0000256" key="4">
    <source>
        <dbReference type="ARBA" id="ARBA00016475"/>
    </source>
</evidence>
<keyword evidence="7" id="KW-1133">Transmembrane helix</keyword>
<evidence type="ECO:0000256" key="1">
    <source>
        <dbReference type="ARBA" id="ARBA00002879"/>
    </source>
</evidence>
<proteinExistence type="inferred from homology"/>
<dbReference type="AlphaFoldDB" id="A0A8C5LEN3"/>
<dbReference type="GO" id="GO:1901612">
    <property type="term" value="F:cardiolipin binding"/>
    <property type="evidence" value="ECO:0007669"/>
    <property type="project" value="Ensembl"/>
</dbReference>
<dbReference type="PANTHER" id="PTHR36465">
    <property type="entry name" value="UBIQUINOL-CYTOCHROME-C REDUCTASE COMPLEX ASSEMBLY FACTOR 3"/>
    <property type="match status" value="1"/>
</dbReference>
<protein>
    <recommendedName>
        <fullName evidence="4">Ubiquinol-cytochrome-c reductase complex assembly factor 3</fullName>
    </recommendedName>
</protein>
<evidence type="ECO:0000313" key="11">
    <source>
        <dbReference type="Ensembl" id="ENSJJAP00000022960.1"/>
    </source>
</evidence>
<name>A0A8C5LEN3_JACJA</name>
<accession>A0A8C5LEN3</accession>
<dbReference type="GO" id="GO:0005829">
    <property type="term" value="C:cytosol"/>
    <property type="evidence" value="ECO:0007669"/>
    <property type="project" value="Ensembl"/>
</dbReference>
<keyword evidence="9" id="KW-0472">Membrane</keyword>
<dbReference type="GO" id="GO:0005743">
    <property type="term" value="C:mitochondrial inner membrane"/>
    <property type="evidence" value="ECO:0007669"/>
    <property type="project" value="UniProtKB-SubCell"/>
</dbReference>
<dbReference type="InterPro" id="IPR027896">
    <property type="entry name" value="UQCC3"/>
</dbReference>
<evidence type="ECO:0000256" key="2">
    <source>
        <dbReference type="ARBA" id="ARBA00004434"/>
    </source>
</evidence>
<dbReference type="OrthoDB" id="9884264at2759"/>